<reference evidence="1" key="1">
    <citation type="submission" date="2018-02" db="EMBL/GenBank/DDBJ databases">
        <title>Rhizophora mucronata_Transcriptome.</title>
        <authorList>
            <person name="Meera S.P."/>
            <person name="Sreeshan A."/>
            <person name="Augustine A."/>
        </authorList>
    </citation>
    <scope>NUCLEOTIDE SEQUENCE</scope>
    <source>
        <tissue evidence="1">Leaf</tissue>
    </source>
</reference>
<dbReference type="EMBL" id="GGEC01091769">
    <property type="protein sequence ID" value="MBX72253.1"/>
    <property type="molecule type" value="Transcribed_RNA"/>
</dbReference>
<sequence>MLNFSGQKSKTILRPTIW</sequence>
<organism evidence="1">
    <name type="scientific">Rhizophora mucronata</name>
    <name type="common">Asiatic mangrove</name>
    <dbReference type="NCBI Taxonomy" id="61149"/>
    <lineage>
        <taxon>Eukaryota</taxon>
        <taxon>Viridiplantae</taxon>
        <taxon>Streptophyta</taxon>
        <taxon>Embryophyta</taxon>
        <taxon>Tracheophyta</taxon>
        <taxon>Spermatophyta</taxon>
        <taxon>Magnoliopsida</taxon>
        <taxon>eudicotyledons</taxon>
        <taxon>Gunneridae</taxon>
        <taxon>Pentapetalae</taxon>
        <taxon>rosids</taxon>
        <taxon>fabids</taxon>
        <taxon>Malpighiales</taxon>
        <taxon>Rhizophoraceae</taxon>
        <taxon>Rhizophora</taxon>
    </lineage>
</organism>
<evidence type="ECO:0000313" key="1">
    <source>
        <dbReference type="EMBL" id="MBX72253.1"/>
    </source>
</evidence>
<protein>
    <submittedName>
        <fullName evidence="1">Uncharacterized protein</fullName>
    </submittedName>
</protein>
<accession>A0A2P2QZ50</accession>
<dbReference type="AlphaFoldDB" id="A0A2P2QZ50"/>
<name>A0A2P2QZ50_RHIMU</name>
<proteinExistence type="predicted"/>